<keyword evidence="2 3" id="KW-0040">ANK repeat</keyword>
<dbReference type="InterPro" id="IPR002110">
    <property type="entry name" value="Ankyrin_rpt"/>
</dbReference>
<dbReference type="InterPro" id="IPR036770">
    <property type="entry name" value="Ankyrin_rpt-contain_sf"/>
</dbReference>
<dbReference type="EMBL" id="LSRX01000086">
    <property type="protein sequence ID" value="OLQ09993.1"/>
    <property type="molecule type" value="Genomic_DNA"/>
</dbReference>
<evidence type="ECO:0000313" key="8">
    <source>
        <dbReference type="Proteomes" id="UP000186817"/>
    </source>
</evidence>
<name>A0A1Q9ERD1_SYMMI</name>
<feature type="repeat" description="ANK" evidence="3">
    <location>
        <begin position="702"/>
        <end position="734"/>
    </location>
</feature>
<feature type="transmembrane region" description="Helical" evidence="6">
    <location>
        <begin position="155"/>
        <end position="178"/>
    </location>
</feature>
<keyword evidence="1" id="KW-0677">Repeat</keyword>
<protein>
    <submittedName>
        <fullName evidence="7">Ankyrin repeat domain-containing protein 29</fullName>
    </submittedName>
</protein>
<keyword evidence="8" id="KW-1185">Reference proteome</keyword>
<keyword evidence="6" id="KW-0812">Transmembrane</keyword>
<keyword evidence="6" id="KW-1133">Transmembrane helix</keyword>
<dbReference type="PROSITE" id="PS50088">
    <property type="entry name" value="ANK_REPEAT"/>
    <property type="match status" value="6"/>
</dbReference>
<dbReference type="Gene3D" id="1.25.40.20">
    <property type="entry name" value="Ankyrin repeat-containing domain"/>
    <property type="match status" value="4"/>
</dbReference>
<comment type="caution">
    <text evidence="7">The sequence shown here is derived from an EMBL/GenBank/DDBJ whole genome shotgun (WGS) entry which is preliminary data.</text>
</comment>
<dbReference type="SUPFAM" id="SSF48403">
    <property type="entry name" value="Ankyrin repeat"/>
    <property type="match status" value="2"/>
</dbReference>
<organism evidence="7 8">
    <name type="scientific">Symbiodinium microadriaticum</name>
    <name type="common">Dinoflagellate</name>
    <name type="synonym">Zooxanthella microadriatica</name>
    <dbReference type="NCBI Taxonomy" id="2951"/>
    <lineage>
        <taxon>Eukaryota</taxon>
        <taxon>Sar</taxon>
        <taxon>Alveolata</taxon>
        <taxon>Dinophyceae</taxon>
        <taxon>Suessiales</taxon>
        <taxon>Symbiodiniaceae</taxon>
        <taxon>Symbiodinium</taxon>
    </lineage>
</organism>
<accession>A0A1Q9ERD1</accession>
<evidence type="ECO:0000256" key="3">
    <source>
        <dbReference type="PROSITE-ProRule" id="PRU00023"/>
    </source>
</evidence>
<feature type="region of interest" description="Disordered" evidence="5">
    <location>
        <begin position="561"/>
        <end position="582"/>
    </location>
</feature>
<feature type="region of interest" description="Disordered" evidence="5">
    <location>
        <begin position="855"/>
        <end position="885"/>
    </location>
</feature>
<evidence type="ECO:0000256" key="2">
    <source>
        <dbReference type="ARBA" id="ARBA00023043"/>
    </source>
</evidence>
<dbReference type="OrthoDB" id="407707at2759"/>
<feature type="repeat" description="ANK" evidence="3">
    <location>
        <begin position="801"/>
        <end position="833"/>
    </location>
</feature>
<gene>
    <name evidence="7" type="primary">ankrd29</name>
    <name evidence="7" type="ORF">AK812_SmicGene6318</name>
</gene>
<feature type="compositionally biased region" description="Polar residues" evidence="5">
    <location>
        <begin position="855"/>
        <end position="865"/>
    </location>
</feature>
<feature type="repeat" description="ANK" evidence="3">
    <location>
        <begin position="768"/>
        <end position="800"/>
    </location>
</feature>
<dbReference type="PANTHER" id="PTHR24166:SF48">
    <property type="entry name" value="PROTEIN VAPYRIN"/>
    <property type="match status" value="1"/>
</dbReference>
<proteinExistence type="predicted"/>
<keyword evidence="6" id="KW-0472">Membrane</keyword>
<feature type="compositionally biased region" description="Gly residues" evidence="5">
    <location>
        <begin position="569"/>
        <end position="582"/>
    </location>
</feature>
<dbReference type="Pfam" id="PF00023">
    <property type="entry name" value="Ank"/>
    <property type="match status" value="1"/>
</dbReference>
<reference evidence="7 8" key="1">
    <citation type="submission" date="2016-02" db="EMBL/GenBank/DDBJ databases">
        <title>Genome analysis of coral dinoflagellate symbionts highlights evolutionary adaptations to a symbiotic lifestyle.</title>
        <authorList>
            <person name="Aranda M."/>
            <person name="Li Y."/>
            <person name="Liew Y.J."/>
            <person name="Baumgarten S."/>
            <person name="Simakov O."/>
            <person name="Wilson M."/>
            <person name="Piel J."/>
            <person name="Ashoor H."/>
            <person name="Bougouffa S."/>
            <person name="Bajic V.B."/>
            <person name="Ryu T."/>
            <person name="Ravasi T."/>
            <person name="Bayer T."/>
            <person name="Micklem G."/>
            <person name="Kim H."/>
            <person name="Bhak J."/>
            <person name="Lajeunesse T.C."/>
            <person name="Voolstra C.R."/>
        </authorList>
    </citation>
    <scope>NUCLEOTIDE SEQUENCE [LARGE SCALE GENOMIC DNA]</scope>
    <source>
        <strain evidence="7 8">CCMP2467</strain>
    </source>
</reference>
<sequence>MTTTTGLAHAIVSMAQSRWQMVRQEIESDYVDYFLEVKAVQRQNGRRHFQIENGPEIVVCTKKGFAVKSLDELAPSGHFGSAARLVNFMSAYGFECYGHTIQDMLDFQEQGRFLFFLKVRRSFLRANREVLESDSEPPESWGDFHGETTVMPATIIATVGMIFCVITISFDCITLIVLSKVPARALEAAVGSGKEQEVQEFLTETLVGSDLQIPFMDTEQRRTLASQVVDAWLGSVDREDTFKLDTPMDLDVVLLPFVEVSQRQVHDLVEAAGCVEVVSLLLREGSNTVVSLLLKAAANKVVSLLLKGGGNKEVAGRTAFMLACGKGHVEVVRLLLEFGANKDVADAIGRTPFMAASFAGDKDLADSDGSTALMKASVPCHVEVVILLLKCGANREMADSKGCTALMKALEAGLDSGPAFASSTHAEVVSLLLAFGTDTDVADNEGRKALMLASDAGHIKVRQQRLRDSEKEVKREQLEAEKAAAEQAELRDNLLQQTSELASAAQKEAFDFLQNGANSLMEAFGGGSGSGARGNSRKAWPLRFTANDRLLFDEQKARRIRGGRRAAKGQGGQSRAGQGGAGMPKLPILVLKLDKTDKDKRQPKVRFKMTSCQQKQQAYGVPGAGRLPTASASSFKSIEELAAAALSVVVPEAPAATAQIQKSSSAETDQVHDLVEAASHGSMAIVESSLQLPQDPDLSRDDGCTALIAASYAGHVDVVSLLPQAGAATDLADSDGCTALIAASYAGHVVVTSLLLQAGANKDVAESSGIAALTFASGEGHVEVVSLLLAENANVDLADRDGITALIAASDAGQAEVVRLLHQAGAEKDVADNAGRTALMAASNLGYVEVMAVNTPASPSGNAGNETDTEDEDDEDDSGEVEVVSDKKAAAQGAALVQVHHAAEKQAPKAAEHTEIQKQAVKPLPTVPEVHPSQAVQAAKASSPVLFAKPSPAEEMAHRYGPRGCVKTFLAEKSRTCDAFCKPFTSVLEHGKIADLLLDAALMSKFTWSVNMGHSFHGSFAEPN</sequence>
<evidence type="ECO:0000256" key="5">
    <source>
        <dbReference type="SAM" id="MobiDB-lite"/>
    </source>
</evidence>
<evidence type="ECO:0000313" key="7">
    <source>
        <dbReference type="EMBL" id="OLQ09993.1"/>
    </source>
</evidence>
<dbReference type="InterPro" id="IPR050889">
    <property type="entry name" value="Dendritic_Spine_Reg/Scaffold"/>
</dbReference>
<feature type="repeat" description="ANK" evidence="3">
    <location>
        <begin position="368"/>
        <end position="400"/>
    </location>
</feature>
<feature type="coiled-coil region" evidence="4">
    <location>
        <begin position="459"/>
        <end position="500"/>
    </location>
</feature>
<dbReference type="Proteomes" id="UP000186817">
    <property type="component" value="Unassembled WGS sequence"/>
</dbReference>
<evidence type="ECO:0000256" key="1">
    <source>
        <dbReference type="ARBA" id="ARBA00022737"/>
    </source>
</evidence>
<dbReference type="AlphaFoldDB" id="A0A1Q9ERD1"/>
<feature type="repeat" description="ANK" evidence="3">
    <location>
        <begin position="315"/>
        <end position="347"/>
    </location>
</feature>
<feature type="compositionally biased region" description="Acidic residues" evidence="5">
    <location>
        <begin position="867"/>
        <end position="880"/>
    </location>
</feature>
<dbReference type="PROSITE" id="PS50297">
    <property type="entry name" value="ANK_REP_REGION"/>
    <property type="match status" value="6"/>
</dbReference>
<dbReference type="SMART" id="SM00248">
    <property type="entry name" value="ANK"/>
    <property type="match status" value="9"/>
</dbReference>
<dbReference type="PANTHER" id="PTHR24166">
    <property type="entry name" value="ROLLING PEBBLES, ISOFORM B"/>
    <property type="match status" value="1"/>
</dbReference>
<keyword evidence="4" id="KW-0175">Coiled coil</keyword>
<dbReference type="Pfam" id="PF12796">
    <property type="entry name" value="Ank_2"/>
    <property type="match status" value="3"/>
</dbReference>
<evidence type="ECO:0000256" key="6">
    <source>
        <dbReference type="SAM" id="Phobius"/>
    </source>
</evidence>
<feature type="repeat" description="ANK" evidence="3">
    <location>
        <begin position="735"/>
        <end position="767"/>
    </location>
</feature>
<evidence type="ECO:0000256" key="4">
    <source>
        <dbReference type="SAM" id="Coils"/>
    </source>
</evidence>